<proteinExistence type="predicted"/>
<dbReference type="EMBL" id="AP019368">
    <property type="protein sequence ID" value="BBH51766.1"/>
    <property type="molecule type" value="Genomic_DNA"/>
</dbReference>
<name>A0A4P2VGB2_FLUSA</name>
<evidence type="ECO:0000313" key="2">
    <source>
        <dbReference type="EMBL" id="BBH51766.1"/>
    </source>
</evidence>
<keyword evidence="1" id="KW-1133">Transmembrane helix</keyword>
<evidence type="ECO:0000256" key="1">
    <source>
        <dbReference type="SAM" id="Phobius"/>
    </source>
</evidence>
<accession>A0A4P2VGB2</accession>
<dbReference type="AlphaFoldDB" id="A0A4P2VGB2"/>
<dbReference type="Proteomes" id="UP000291236">
    <property type="component" value="Chromosome"/>
</dbReference>
<dbReference type="KEGG" id="sbf:JCM31447_01840"/>
<keyword evidence="1" id="KW-0812">Transmembrane</keyword>
<feature type="transmembrane region" description="Helical" evidence="1">
    <location>
        <begin position="16"/>
        <end position="34"/>
    </location>
</feature>
<protein>
    <submittedName>
        <fullName evidence="2">Uncharacterized protein</fullName>
    </submittedName>
</protein>
<gene>
    <name evidence="2" type="ORF">JCM31447_01840</name>
</gene>
<sequence length="292" mass="34053">MAFYILPTVLNALFEYTSFLINILFFIVFSKIIFTIRKQQLQDKDIYTYRDQFVQIKELFKENGFYKTAQDLTDILNYAPIVYQSNKELIYIINNPLKEYIQTLINISQMIDNKKQRSKIHSVNALKKIFSFIEKNMSKINGSNGNDSNNFKGIKIENLFRIGSGKHFEGIEILNGFILIGRNEYFDGLIISEIKFGKVLKNNLQNKNYKAQLNSKSTNETAIENTYDKLLNLNNNSLKETALFASSEIASIRLHFHEFITNDIKNNLNRTSALLKEKIATEKRIHEELNRF</sequence>
<keyword evidence="3" id="KW-1185">Reference proteome</keyword>
<keyword evidence="1" id="KW-0472">Membrane</keyword>
<organism evidence="2 3">
    <name type="scientific">Fluviispira sanaruensis</name>
    <dbReference type="NCBI Taxonomy" id="2493639"/>
    <lineage>
        <taxon>Bacteria</taxon>
        <taxon>Pseudomonadati</taxon>
        <taxon>Bdellovibrionota</taxon>
        <taxon>Oligoflexia</taxon>
        <taxon>Silvanigrellales</taxon>
        <taxon>Silvanigrellaceae</taxon>
        <taxon>Fluviispira</taxon>
    </lineage>
</organism>
<evidence type="ECO:0000313" key="3">
    <source>
        <dbReference type="Proteomes" id="UP000291236"/>
    </source>
</evidence>
<reference evidence="2 3" key="1">
    <citation type="submission" date="2018-12" db="EMBL/GenBank/DDBJ databases">
        <title>Rubrispira sanarue gen. nov., sp., nov., a member of the order Silvanigrellales, isolated from a brackish lake in Hamamatsu Japan.</title>
        <authorList>
            <person name="Maejima Y."/>
            <person name="Iino T."/>
            <person name="Muraguchi Y."/>
            <person name="Fukuda K."/>
            <person name="Nojiri H."/>
            <person name="Ohkuma M."/>
            <person name="Moriuchi R."/>
            <person name="Dohra H."/>
            <person name="Kimbara K."/>
            <person name="Shintani M."/>
        </authorList>
    </citation>
    <scope>NUCLEOTIDE SEQUENCE [LARGE SCALE GENOMIC DNA]</scope>
    <source>
        <strain evidence="2 3">RF1110005</strain>
    </source>
</reference>